<dbReference type="EMBL" id="SAYG01000009">
    <property type="protein sequence ID" value="TXJ44436.1"/>
    <property type="molecule type" value="Genomic_DNA"/>
</dbReference>
<keyword evidence="1" id="KW-1133">Transmembrane helix</keyword>
<name>A0A5C8F332_9SPIR</name>
<accession>A0A5C8F332</accession>
<gene>
    <name evidence="2" type="ORF">EPJ70_09460</name>
</gene>
<sequence length="99" mass="11596">MNDLKQLIDSYSICARFAPGFLFITSIYFLLDCDINNLKDNSILFIVLLIILSGVCGFVSASMIKFIERFIWNKFNNPIIRYLKNKEKELYNELLNECK</sequence>
<organism evidence="2 3">
    <name type="scientific">Brachyspira aalborgi</name>
    <dbReference type="NCBI Taxonomy" id="29522"/>
    <lineage>
        <taxon>Bacteria</taxon>
        <taxon>Pseudomonadati</taxon>
        <taxon>Spirochaetota</taxon>
        <taxon>Spirochaetia</taxon>
        <taxon>Brachyspirales</taxon>
        <taxon>Brachyspiraceae</taxon>
        <taxon>Brachyspira</taxon>
    </lineage>
</organism>
<comment type="caution">
    <text evidence="2">The sequence shown here is derived from an EMBL/GenBank/DDBJ whole genome shotgun (WGS) entry which is preliminary data.</text>
</comment>
<feature type="transmembrane region" description="Helical" evidence="1">
    <location>
        <begin position="12"/>
        <end position="31"/>
    </location>
</feature>
<keyword evidence="1" id="KW-0472">Membrane</keyword>
<evidence type="ECO:0000313" key="3">
    <source>
        <dbReference type="Proteomes" id="UP000324574"/>
    </source>
</evidence>
<dbReference type="Proteomes" id="UP000324574">
    <property type="component" value="Unassembled WGS sequence"/>
</dbReference>
<reference evidence="2 3" key="1">
    <citation type="journal article" date="1992" name="Lakartidningen">
        <title>[Penicillin V and not amoxicillin is the first choice preparation in acute otitis].</title>
        <authorList>
            <person name="Kamme C."/>
            <person name="Lundgren K."/>
            <person name="Prellner K."/>
        </authorList>
    </citation>
    <scope>NUCLEOTIDE SEQUENCE [LARGE SCALE GENOMIC DNA]</scope>
    <source>
        <strain evidence="2 3">PC3714II</strain>
    </source>
</reference>
<dbReference type="AlphaFoldDB" id="A0A5C8F332"/>
<dbReference type="RefSeq" id="WP_147527124.1">
    <property type="nucleotide sequence ID" value="NZ_SAYG01000009.1"/>
</dbReference>
<evidence type="ECO:0000313" key="2">
    <source>
        <dbReference type="EMBL" id="TXJ44436.1"/>
    </source>
</evidence>
<evidence type="ECO:0000256" key="1">
    <source>
        <dbReference type="SAM" id="Phobius"/>
    </source>
</evidence>
<proteinExistence type="predicted"/>
<keyword evidence="1" id="KW-0812">Transmembrane</keyword>
<feature type="transmembrane region" description="Helical" evidence="1">
    <location>
        <begin position="43"/>
        <end position="64"/>
    </location>
</feature>
<protein>
    <submittedName>
        <fullName evidence="2">Uncharacterized protein</fullName>
    </submittedName>
</protein>